<evidence type="ECO:0000256" key="4">
    <source>
        <dbReference type="ARBA" id="ARBA00023002"/>
    </source>
</evidence>
<comment type="pathway">
    <text evidence="6 9">Amino-acid biosynthesis; L-proline biosynthesis; L-proline from L-glutamate 5-semialdehyde: step 1/1.</text>
</comment>
<dbReference type="InterPro" id="IPR008927">
    <property type="entry name" value="6-PGluconate_DH-like_C_sf"/>
</dbReference>
<keyword evidence="6" id="KW-0963">Cytoplasm</keyword>
<name>A0A1G6SEI1_PEPNI</name>
<dbReference type="EMBL" id="FNAF01000001">
    <property type="protein sequence ID" value="SDD14525.1"/>
    <property type="molecule type" value="Genomic_DNA"/>
</dbReference>
<evidence type="ECO:0000256" key="9">
    <source>
        <dbReference type="RuleBase" id="RU003903"/>
    </source>
</evidence>
<dbReference type="AlphaFoldDB" id="A0A1G6SEI1"/>
<evidence type="ECO:0000256" key="8">
    <source>
        <dbReference type="PIRSR" id="PIRSR000193-1"/>
    </source>
</evidence>
<dbReference type="InterPro" id="IPR029036">
    <property type="entry name" value="P5CR_dimer"/>
</dbReference>
<dbReference type="GO" id="GO:0004735">
    <property type="term" value="F:pyrroline-5-carboxylate reductase activity"/>
    <property type="evidence" value="ECO:0007669"/>
    <property type="project" value="UniProtKB-UniRule"/>
</dbReference>
<dbReference type="PROSITE" id="PS00521">
    <property type="entry name" value="P5CR"/>
    <property type="match status" value="1"/>
</dbReference>
<feature type="binding site" evidence="8">
    <location>
        <begin position="56"/>
        <end position="59"/>
    </location>
    <ligand>
        <name>NADP(+)</name>
        <dbReference type="ChEBI" id="CHEBI:58349"/>
    </ligand>
</feature>
<dbReference type="InterPro" id="IPR028939">
    <property type="entry name" value="P5C_Rdtase_cat_N"/>
</dbReference>
<dbReference type="GO" id="GO:0005737">
    <property type="term" value="C:cytoplasm"/>
    <property type="evidence" value="ECO:0007669"/>
    <property type="project" value="UniProtKB-SubCell"/>
</dbReference>
<keyword evidence="2 6" id="KW-0641">Proline biosynthesis</keyword>
<keyword evidence="13" id="KW-1185">Reference proteome</keyword>
<dbReference type="EC" id="1.5.1.2" evidence="6 7"/>
<accession>A0A1G6SEI1</accession>
<keyword evidence="6 9" id="KW-0028">Amino-acid biosynthesis</keyword>
<dbReference type="UniPathway" id="UPA00098">
    <property type="reaction ID" value="UER00361"/>
</dbReference>
<gene>
    <name evidence="6" type="primary">proC</name>
    <name evidence="12" type="ORF">SAMN04489866_101293</name>
</gene>
<evidence type="ECO:0000256" key="7">
    <source>
        <dbReference type="NCBIfam" id="TIGR00112"/>
    </source>
</evidence>
<sequence>MAQAMIKAVLSDGADYAIAFSQRNESHGRAFAEEWGLTFMPDNAALYETSDAVVLAVKPQQLEAVAADLRSSHATPLVLSILAGTPLARLAELVRHDRLIRVMPNVAASVGASMSIMAPNPGLDDGDIKWAEGFLTTIGRTVILDEASLDKAGTVNGCGPAFFFQILEACSDALVALGIPRAVSYEIAAQTMKGSAELALQDGAHPACLKDKVTSPGGTTIAGICAMEKAGVRSGLIDAVMASYAQTLKISQ</sequence>
<keyword evidence="3 6" id="KW-0521">NADP</keyword>
<dbReference type="NCBIfam" id="TIGR00112">
    <property type="entry name" value="proC"/>
    <property type="match status" value="1"/>
</dbReference>
<evidence type="ECO:0000313" key="13">
    <source>
        <dbReference type="Proteomes" id="UP000198995"/>
    </source>
</evidence>
<dbReference type="Gene3D" id="1.10.3730.10">
    <property type="entry name" value="ProC C-terminal domain-like"/>
    <property type="match status" value="1"/>
</dbReference>
<dbReference type="SUPFAM" id="SSF51735">
    <property type="entry name" value="NAD(P)-binding Rossmann-fold domains"/>
    <property type="match status" value="1"/>
</dbReference>
<dbReference type="Gene3D" id="3.40.50.720">
    <property type="entry name" value="NAD(P)-binding Rossmann-like Domain"/>
    <property type="match status" value="1"/>
</dbReference>
<keyword evidence="4 6" id="KW-0560">Oxidoreductase</keyword>
<proteinExistence type="inferred from homology"/>
<evidence type="ECO:0000256" key="1">
    <source>
        <dbReference type="ARBA" id="ARBA00005525"/>
    </source>
</evidence>
<protein>
    <recommendedName>
        <fullName evidence="6 7">Pyrroline-5-carboxylate reductase</fullName>
        <shortName evidence="6">P5C reductase</shortName>
        <shortName evidence="6">P5CR</shortName>
        <ecNumber evidence="6 7">1.5.1.2</ecNumber>
    </recommendedName>
    <alternativeName>
        <fullName evidence="6">PCA reductase</fullName>
    </alternativeName>
</protein>
<dbReference type="InterPro" id="IPR000304">
    <property type="entry name" value="Pyrroline-COOH_reductase"/>
</dbReference>
<dbReference type="Proteomes" id="UP000198995">
    <property type="component" value="Unassembled WGS sequence"/>
</dbReference>
<dbReference type="InterPro" id="IPR036291">
    <property type="entry name" value="NAD(P)-bd_dom_sf"/>
</dbReference>
<comment type="catalytic activity">
    <reaction evidence="6">
        <text>L-proline + NAD(+) = (S)-1-pyrroline-5-carboxylate + NADH + 2 H(+)</text>
        <dbReference type="Rhea" id="RHEA:14105"/>
        <dbReference type="ChEBI" id="CHEBI:15378"/>
        <dbReference type="ChEBI" id="CHEBI:17388"/>
        <dbReference type="ChEBI" id="CHEBI:57540"/>
        <dbReference type="ChEBI" id="CHEBI:57945"/>
        <dbReference type="ChEBI" id="CHEBI:60039"/>
        <dbReference type="EC" id="1.5.1.2"/>
    </reaction>
</comment>
<dbReference type="PANTHER" id="PTHR11645">
    <property type="entry name" value="PYRROLINE-5-CARBOXYLATE REDUCTASE"/>
    <property type="match status" value="1"/>
</dbReference>
<dbReference type="Pfam" id="PF03807">
    <property type="entry name" value="F420_oxidored"/>
    <property type="match status" value="1"/>
</dbReference>
<dbReference type="STRING" id="2741.SAMN04489866_101293"/>
<dbReference type="GO" id="GO:0055129">
    <property type="term" value="P:L-proline biosynthetic process"/>
    <property type="evidence" value="ECO:0007669"/>
    <property type="project" value="UniProtKB-UniRule"/>
</dbReference>
<dbReference type="FunFam" id="1.10.3730.10:FF:000001">
    <property type="entry name" value="Pyrroline-5-carboxylate reductase"/>
    <property type="match status" value="1"/>
</dbReference>
<comment type="catalytic activity">
    <reaction evidence="6 9">
        <text>L-proline + NADP(+) = (S)-1-pyrroline-5-carboxylate + NADPH + 2 H(+)</text>
        <dbReference type="Rhea" id="RHEA:14109"/>
        <dbReference type="ChEBI" id="CHEBI:15378"/>
        <dbReference type="ChEBI" id="CHEBI:17388"/>
        <dbReference type="ChEBI" id="CHEBI:57783"/>
        <dbReference type="ChEBI" id="CHEBI:58349"/>
        <dbReference type="ChEBI" id="CHEBI:60039"/>
        <dbReference type="EC" id="1.5.1.2"/>
    </reaction>
</comment>
<evidence type="ECO:0000313" key="12">
    <source>
        <dbReference type="EMBL" id="SDD14525.1"/>
    </source>
</evidence>
<evidence type="ECO:0000259" key="10">
    <source>
        <dbReference type="Pfam" id="PF03807"/>
    </source>
</evidence>
<evidence type="ECO:0000256" key="2">
    <source>
        <dbReference type="ARBA" id="ARBA00022650"/>
    </source>
</evidence>
<evidence type="ECO:0000259" key="11">
    <source>
        <dbReference type="Pfam" id="PF14748"/>
    </source>
</evidence>
<reference evidence="12 13" key="1">
    <citation type="submission" date="2016-10" db="EMBL/GenBank/DDBJ databases">
        <authorList>
            <person name="de Groot N.N."/>
        </authorList>
    </citation>
    <scope>NUCLEOTIDE SEQUENCE [LARGE SCALE GENOMIC DNA]</scope>
    <source>
        <strain evidence="12 13">DSM 20475</strain>
    </source>
</reference>
<dbReference type="HAMAP" id="MF_01925">
    <property type="entry name" value="P5C_reductase"/>
    <property type="match status" value="1"/>
</dbReference>
<comment type="similarity">
    <text evidence="1 6 9">Belongs to the pyrroline-5-carboxylate reductase family.</text>
</comment>
<evidence type="ECO:0000256" key="6">
    <source>
        <dbReference type="HAMAP-Rule" id="MF_01925"/>
    </source>
</evidence>
<evidence type="ECO:0000256" key="3">
    <source>
        <dbReference type="ARBA" id="ARBA00022857"/>
    </source>
</evidence>
<feature type="domain" description="Pyrroline-5-carboxylate reductase catalytic N-terminal" evidence="10">
    <location>
        <begin position="1"/>
        <end position="84"/>
    </location>
</feature>
<dbReference type="SUPFAM" id="SSF48179">
    <property type="entry name" value="6-phosphogluconate dehydrogenase C-terminal domain-like"/>
    <property type="match status" value="1"/>
</dbReference>
<dbReference type="InterPro" id="IPR053790">
    <property type="entry name" value="P5CR-like_CS"/>
</dbReference>
<dbReference type="Pfam" id="PF14748">
    <property type="entry name" value="P5CR_dimer"/>
    <property type="match status" value="1"/>
</dbReference>
<organism evidence="12 13">
    <name type="scientific">Peptococcus niger</name>
    <dbReference type="NCBI Taxonomy" id="2741"/>
    <lineage>
        <taxon>Bacteria</taxon>
        <taxon>Bacillati</taxon>
        <taxon>Bacillota</taxon>
        <taxon>Clostridia</taxon>
        <taxon>Eubacteriales</taxon>
        <taxon>Peptococcaceae</taxon>
        <taxon>Peptococcus</taxon>
    </lineage>
</organism>
<comment type="function">
    <text evidence="5 6">Catalyzes the reduction of 1-pyrroline-5-carboxylate (PCA) to L-proline.</text>
</comment>
<evidence type="ECO:0000256" key="5">
    <source>
        <dbReference type="ARBA" id="ARBA00058118"/>
    </source>
</evidence>
<feature type="binding site" evidence="8">
    <location>
        <position position="43"/>
    </location>
    <ligand>
        <name>NADPH</name>
        <dbReference type="ChEBI" id="CHEBI:57783"/>
    </ligand>
</feature>
<dbReference type="PIRSF" id="PIRSF000193">
    <property type="entry name" value="Pyrrol-5-carb_rd"/>
    <property type="match status" value="1"/>
</dbReference>
<comment type="subcellular location">
    <subcellularLocation>
        <location evidence="6">Cytoplasm</location>
    </subcellularLocation>
</comment>
<dbReference type="PANTHER" id="PTHR11645:SF0">
    <property type="entry name" value="PYRROLINE-5-CARBOXYLATE REDUCTASE 3"/>
    <property type="match status" value="1"/>
</dbReference>
<feature type="domain" description="Pyrroline-5-carboxylate reductase dimerisation" evidence="11">
    <location>
        <begin position="146"/>
        <end position="246"/>
    </location>
</feature>